<feature type="compositionally biased region" description="Basic and acidic residues" evidence="1">
    <location>
        <begin position="201"/>
        <end position="223"/>
    </location>
</feature>
<proteinExistence type="predicted"/>
<gene>
    <name evidence="2" type="ORF">ECRASSUSDP1_LOCUS25814</name>
</gene>
<evidence type="ECO:0000256" key="1">
    <source>
        <dbReference type="SAM" id="MobiDB-lite"/>
    </source>
</evidence>
<protein>
    <submittedName>
        <fullName evidence="2">Uncharacterized protein</fullName>
    </submittedName>
</protein>
<comment type="caution">
    <text evidence="2">The sequence shown here is derived from an EMBL/GenBank/DDBJ whole genome shotgun (WGS) entry which is preliminary data.</text>
</comment>
<accession>A0AAD2D7M4</accession>
<feature type="region of interest" description="Disordered" evidence="1">
    <location>
        <begin position="200"/>
        <end position="236"/>
    </location>
</feature>
<keyword evidence="3" id="KW-1185">Reference proteome</keyword>
<evidence type="ECO:0000313" key="3">
    <source>
        <dbReference type="Proteomes" id="UP001295684"/>
    </source>
</evidence>
<dbReference type="EMBL" id="CAMPGE010026612">
    <property type="protein sequence ID" value="CAI2384289.1"/>
    <property type="molecule type" value="Genomic_DNA"/>
</dbReference>
<sequence>MESIETSECSGPREKQAPIFRSFGRKQNVIRPRLNSINFGTKSFKIDKKPILKLEDYSSNRISSSASKDFSELNEIESEDFGYQNKHFLEFLNKKKSKWEFISNKVLYSNDERLKSPKKIYMKGDGRKSSKVVQFGRSKSPFKRLPPQIKAKRKYSLAKKRSSGSEGISPTIKEDQKMLKEENRLDSRRTSFFNMCPFEEVSEKESEKEAEDNSDKESSKSTEKSNSIIQPKPLKLQRRKFSEVANKLGKNPNKFMQSFGLDSYIFPSRNISISAILDPPKFPRNSKTIVEGRKEIESGHKGFLKSSDNDISLSALSPGKIFPKKSSSTIASVLGKRKEVCFNYSNNFPVFRKRSLRPNEEDSEKNASNIINNNQKLPTFHKRLNSLSPPKASFGDEGRSARRMSFCLAQYDKTRGITEERNSDVKISSCLGKLTLPKIPPTIRGGKIESPLSKGFSLNPDSSQKLIADGGFALDWFFTHKINFIINKICEYLSSNKRKSLKEKCKDDIDKITQTFKNETLNHKKQVEEYPKMLKCLINISKKHKGVSSFKNFGKYISALAKFNKAWNLSTLKNSTKETSKDLDKMITRLSTLEMKIIIPRKILNASIILDNKAKKKTKGLLSSKKSERDRNKPQGYLYRPSALKI</sequence>
<feature type="compositionally biased region" description="Basic and acidic residues" evidence="1">
    <location>
        <begin position="172"/>
        <end position="183"/>
    </location>
</feature>
<reference evidence="2" key="1">
    <citation type="submission" date="2023-07" db="EMBL/GenBank/DDBJ databases">
        <authorList>
            <consortium name="AG Swart"/>
            <person name="Singh M."/>
            <person name="Singh A."/>
            <person name="Seah K."/>
            <person name="Emmerich C."/>
        </authorList>
    </citation>
    <scope>NUCLEOTIDE SEQUENCE</scope>
    <source>
        <strain evidence="2">DP1</strain>
    </source>
</reference>
<evidence type="ECO:0000313" key="2">
    <source>
        <dbReference type="EMBL" id="CAI2384289.1"/>
    </source>
</evidence>
<dbReference type="AlphaFoldDB" id="A0AAD2D7M4"/>
<feature type="region of interest" description="Disordered" evidence="1">
    <location>
        <begin position="140"/>
        <end position="183"/>
    </location>
</feature>
<name>A0AAD2D7M4_EUPCR</name>
<organism evidence="2 3">
    <name type="scientific">Euplotes crassus</name>
    <dbReference type="NCBI Taxonomy" id="5936"/>
    <lineage>
        <taxon>Eukaryota</taxon>
        <taxon>Sar</taxon>
        <taxon>Alveolata</taxon>
        <taxon>Ciliophora</taxon>
        <taxon>Intramacronucleata</taxon>
        <taxon>Spirotrichea</taxon>
        <taxon>Hypotrichia</taxon>
        <taxon>Euplotida</taxon>
        <taxon>Euplotidae</taxon>
        <taxon>Moneuplotes</taxon>
    </lineage>
</organism>
<feature type="compositionally biased region" description="Basic residues" evidence="1">
    <location>
        <begin position="150"/>
        <end position="162"/>
    </location>
</feature>
<dbReference type="Proteomes" id="UP001295684">
    <property type="component" value="Unassembled WGS sequence"/>
</dbReference>